<dbReference type="AlphaFoldDB" id="A0A418YDB4"/>
<protein>
    <submittedName>
        <fullName evidence="1">Class I SAM-dependent methyltransferase</fullName>
    </submittedName>
</protein>
<dbReference type="OrthoDB" id="9804086at2"/>
<dbReference type="Proteomes" id="UP000283255">
    <property type="component" value="Unassembled WGS sequence"/>
</dbReference>
<keyword evidence="1" id="KW-0808">Transferase</keyword>
<accession>A0A418YDB4</accession>
<dbReference type="SUPFAM" id="SSF53335">
    <property type="entry name" value="S-adenosyl-L-methionine-dependent methyltransferases"/>
    <property type="match status" value="1"/>
</dbReference>
<evidence type="ECO:0000313" key="1">
    <source>
        <dbReference type="EMBL" id="RJG42536.1"/>
    </source>
</evidence>
<dbReference type="PANTHER" id="PTHR43861">
    <property type="entry name" value="TRANS-ACONITATE 2-METHYLTRANSFERASE-RELATED"/>
    <property type="match status" value="1"/>
</dbReference>
<gene>
    <name evidence="1" type="ORF">D1Z90_12795</name>
</gene>
<reference evidence="1 2" key="1">
    <citation type="submission" date="2018-09" db="EMBL/GenBank/DDBJ databases">
        <authorList>
            <person name="Wang F."/>
        </authorList>
    </citation>
    <scope>NUCLEOTIDE SEQUENCE [LARGE SCALE GENOMIC DNA]</scope>
    <source>
        <strain evidence="1 2">PLHSC7-2</strain>
    </source>
</reference>
<sequence>MKTTLDYYSNHADAFFNATVDIDLQPLYQAFLPFIPPGGNILDAGCGSGRDAKFFQSKGFNVTAMDACPEMAMKASRHLGFGVDLRSFSQIDEVNEYHGIWCCASLLHVPFEELPDILNRMCAALKPGGVLYLSFKYGAGEREKDGRLFTDLNLHRLVDLVDSVPFSIEKSWRTSDLRPKRSHTGMWLNAVLSKDQVIEQKYIPCLTRLTETFMQRL</sequence>
<dbReference type="Pfam" id="PF13489">
    <property type="entry name" value="Methyltransf_23"/>
    <property type="match status" value="1"/>
</dbReference>
<keyword evidence="1" id="KW-0489">Methyltransferase</keyword>
<comment type="caution">
    <text evidence="1">The sequence shown here is derived from an EMBL/GenBank/DDBJ whole genome shotgun (WGS) entry which is preliminary data.</text>
</comment>
<dbReference type="GO" id="GO:0032259">
    <property type="term" value="P:methylation"/>
    <property type="evidence" value="ECO:0007669"/>
    <property type="project" value="UniProtKB-KW"/>
</dbReference>
<name>A0A418YDB4_9GAMM</name>
<dbReference type="GO" id="GO:0008168">
    <property type="term" value="F:methyltransferase activity"/>
    <property type="evidence" value="ECO:0007669"/>
    <property type="project" value="UniProtKB-KW"/>
</dbReference>
<organism evidence="1 2">
    <name type="scientific">Motilimonas pumila</name>
    <dbReference type="NCBI Taxonomy" id="2303987"/>
    <lineage>
        <taxon>Bacteria</taxon>
        <taxon>Pseudomonadati</taxon>
        <taxon>Pseudomonadota</taxon>
        <taxon>Gammaproteobacteria</taxon>
        <taxon>Alteromonadales</taxon>
        <taxon>Alteromonadales genera incertae sedis</taxon>
        <taxon>Motilimonas</taxon>
    </lineage>
</organism>
<dbReference type="Gene3D" id="3.40.50.150">
    <property type="entry name" value="Vaccinia Virus protein VP39"/>
    <property type="match status" value="1"/>
</dbReference>
<keyword evidence="2" id="KW-1185">Reference proteome</keyword>
<proteinExistence type="predicted"/>
<dbReference type="PANTHER" id="PTHR43861:SF1">
    <property type="entry name" value="TRANS-ACONITATE 2-METHYLTRANSFERASE"/>
    <property type="match status" value="1"/>
</dbReference>
<dbReference type="RefSeq" id="WP_119911162.1">
    <property type="nucleotide sequence ID" value="NZ_QZCH01000016.1"/>
</dbReference>
<dbReference type="InterPro" id="IPR029063">
    <property type="entry name" value="SAM-dependent_MTases_sf"/>
</dbReference>
<dbReference type="CDD" id="cd02440">
    <property type="entry name" value="AdoMet_MTases"/>
    <property type="match status" value="1"/>
</dbReference>
<reference evidence="1 2" key="2">
    <citation type="submission" date="2019-01" db="EMBL/GenBank/DDBJ databases">
        <title>Motilimonas pumilus sp. nov., isolated from the gut of sea cucumber (Apostichopus japonicus).</title>
        <authorList>
            <person name="Wang F.-Q."/>
            <person name="Ren L.-H."/>
            <person name="Lin Y.-W."/>
            <person name="Sun G.-H."/>
            <person name="Du Z.-J."/>
            <person name="Zhao J.-X."/>
            <person name="Liu X.-J."/>
            <person name="Liu L.-J."/>
        </authorList>
    </citation>
    <scope>NUCLEOTIDE SEQUENCE [LARGE SCALE GENOMIC DNA]</scope>
    <source>
        <strain evidence="1 2">PLHSC7-2</strain>
    </source>
</reference>
<evidence type="ECO:0000313" key="2">
    <source>
        <dbReference type="Proteomes" id="UP000283255"/>
    </source>
</evidence>
<dbReference type="EMBL" id="QZCH01000016">
    <property type="protein sequence ID" value="RJG42536.1"/>
    <property type="molecule type" value="Genomic_DNA"/>
</dbReference>